<proteinExistence type="predicted"/>
<comment type="caution">
    <text evidence="1">The sequence shown here is derived from an EMBL/GenBank/DDBJ whole genome shotgun (WGS) entry which is preliminary data.</text>
</comment>
<gene>
    <name evidence="1" type="ORF">WCD74_02115</name>
</gene>
<reference evidence="1 2" key="1">
    <citation type="submission" date="2024-03" db="EMBL/GenBank/DDBJ databases">
        <title>Actinomycetospora sp. OC33-EN08, a novel actinomycete isolated from wild orchid (Aerides multiflora).</title>
        <authorList>
            <person name="Suriyachadkun C."/>
        </authorList>
    </citation>
    <scope>NUCLEOTIDE SEQUENCE [LARGE SCALE GENOMIC DNA]</scope>
    <source>
        <strain evidence="1 2">OC33-EN08</strain>
    </source>
</reference>
<organism evidence="1 2">
    <name type="scientific">Actinomycetospora aurantiaca</name>
    <dbReference type="NCBI Taxonomy" id="3129233"/>
    <lineage>
        <taxon>Bacteria</taxon>
        <taxon>Bacillati</taxon>
        <taxon>Actinomycetota</taxon>
        <taxon>Actinomycetes</taxon>
        <taxon>Pseudonocardiales</taxon>
        <taxon>Pseudonocardiaceae</taxon>
        <taxon>Actinomycetospora</taxon>
    </lineage>
</organism>
<dbReference type="RefSeq" id="WP_337693164.1">
    <property type="nucleotide sequence ID" value="NZ_JBBEGN010000001.1"/>
</dbReference>
<evidence type="ECO:0000313" key="1">
    <source>
        <dbReference type="EMBL" id="MEJ2866543.1"/>
    </source>
</evidence>
<keyword evidence="2" id="KW-1185">Reference proteome</keyword>
<dbReference type="EMBL" id="JBBEGN010000001">
    <property type="protein sequence ID" value="MEJ2866543.1"/>
    <property type="molecule type" value="Genomic_DNA"/>
</dbReference>
<evidence type="ECO:0000313" key="2">
    <source>
        <dbReference type="Proteomes" id="UP001385809"/>
    </source>
</evidence>
<sequence length="160" mass="16452">MAVHGAVAEGRLGRRRVWIVSTAVAALLVVLALAQTVPGGRFTTWLGLTPPPQSFTEIFADPATPLPAVLPLGSSTVVPVTFTLGNGGTDPASYRWTIGATTNAGPRVLATGTTDVAPGARRDRTVPVTVVCSEPRILLTIAVAGVAQPVTRHVACAAPR</sequence>
<accession>A0ABU8MJC2</accession>
<evidence type="ECO:0008006" key="3">
    <source>
        <dbReference type="Google" id="ProtNLM"/>
    </source>
</evidence>
<protein>
    <recommendedName>
        <fullName evidence="3">Ig-like domain-containing protein</fullName>
    </recommendedName>
</protein>
<name>A0ABU8MJC2_9PSEU</name>
<dbReference type="Proteomes" id="UP001385809">
    <property type="component" value="Unassembled WGS sequence"/>
</dbReference>